<dbReference type="Pfam" id="PF03466">
    <property type="entry name" value="LysR_substrate"/>
    <property type="match status" value="1"/>
</dbReference>
<dbReference type="SUPFAM" id="SSF46785">
    <property type="entry name" value="Winged helix' DNA-binding domain"/>
    <property type="match status" value="1"/>
</dbReference>
<dbReference type="InterPro" id="IPR050176">
    <property type="entry name" value="LTTR"/>
</dbReference>
<keyword evidence="3" id="KW-0238">DNA-binding</keyword>
<evidence type="ECO:0000256" key="2">
    <source>
        <dbReference type="ARBA" id="ARBA00023015"/>
    </source>
</evidence>
<dbReference type="Gene3D" id="3.40.190.10">
    <property type="entry name" value="Periplasmic binding protein-like II"/>
    <property type="match status" value="1"/>
</dbReference>
<dbReference type="PROSITE" id="PS50931">
    <property type="entry name" value="HTH_LYSR"/>
    <property type="match status" value="1"/>
</dbReference>
<accession>A0ABS0AQR0</accession>
<dbReference type="SUPFAM" id="SSF53850">
    <property type="entry name" value="Periplasmic binding protein-like II"/>
    <property type="match status" value="1"/>
</dbReference>
<comment type="similarity">
    <text evidence="1">Belongs to the LysR transcriptional regulatory family.</text>
</comment>
<gene>
    <name evidence="6" type="ORF">Y5W_01772</name>
</gene>
<proteinExistence type="inferred from homology"/>
<dbReference type="InterPro" id="IPR036388">
    <property type="entry name" value="WH-like_DNA-bd_sf"/>
</dbReference>
<evidence type="ECO:0000259" key="5">
    <source>
        <dbReference type="PROSITE" id="PS50931"/>
    </source>
</evidence>
<evidence type="ECO:0000256" key="3">
    <source>
        <dbReference type="ARBA" id="ARBA00023125"/>
    </source>
</evidence>
<dbReference type="InterPro" id="IPR005119">
    <property type="entry name" value="LysR_subst-bd"/>
</dbReference>
<protein>
    <submittedName>
        <fullName evidence="6">LysR family transcriptional regulator</fullName>
    </submittedName>
</protein>
<dbReference type="Gene3D" id="1.10.10.10">
    <property type="entry name" value="Winged helix-like DNA-binding domain superfamily/Winged helix DNA-binding domain"/>
    <property type="match status" value="1"/>
</dbReference>
<dbReference type="InterPro" id="IPR000847">
    <property type="entry name" value="LysR_HTH_N"/>
</dbReference>
<dbReference type="PANTHER" id="PTHR30579:SF8">
    <property type="entry name" value="HTH-TYPE TRANSCRIPTIONAL REGULATOR HDFR"/>
    <property type="match status" value="1"/>
</dbReference>
<dbReference type="PRINTS" id="PR00039">
    <property type="entry name" value="HTHLYSR"/>
</dbReference>
<dbReference type="Pfam" id="PF00126">
    <property type="entry name" value="HTH_1"/>
    <property type="match status" value="1"/>
</dbReference>
<name>A0ABS0AQR0_9GAMM</name>
<reference evidence="6 7" key="1">
    <citation type="submission" date="2012-09" db="EMBL/GenBank/DDBJ databases">
        <title>Genome Sequence of alkane-degrading Bacterium Alcanivorax sp. 521-1.</title>
        <authorList>
            <person name="Lai Q."/>
            <person name="Shao Z."/>
        </authorList>
    </citation>
    <scope>NUCLEOTIDE SEQUENCE [LARGE SCALE GENOMIC DNA]</scope>
    <source>
        <strain evidence="6 7">521-1</strain>
    </source>
</reference>
<dbReference type="InterPro" id="IPR036390">
    <property type="entry name" value="WH_DNA-bd_sf"/>
</dbReference>
<keyword evidence="2" id="KW-0805">Transcription regulation</keyword>
<keyword evidence="4" id="KW-0804">Transcription</keyword>
<evidence type="ECO:0000256" key="4">
    <source>
        <dbReference type="ARBA" id="ARBA00023163"/>
    </source>
</evidence>
<dbReference type="RefSeq" id="WP_194864964.1">
    <property type="nucleotide sequence ID" value="NZ_ARXX01000023.1"/>
</dbReference>
<sequence>MDTELARTFLEIVRSGSFMAAAERLHVTQTTVTARIHNLEGQLGCRLFVRNRSGARLTANGEQFATHASQLVRSWDTARRTLPLPEGASRLLTLGGEVSLWNPWLLDWLSLLRETCPDAVVRAEVGERSTLHEKLEQGVLDAALVHQPDYWPGMRVEQLMEEKLILVRSAAEEEPYVYVDWGADFRRQHDSAWPERARTTVNIDLGPLALRYLLRHGGSGYFRTRVVQPYLESGALRRVETAPEFSYPIYLVCARTQNSAVAEAALAALRASVVEQKNAPK</sequence>
<evidence type="ECO:0000313" key="7">
    <source>
        <dbReference type="Proteomes" id="UP000662703"/>
    </source>
</evidence>
<dbReference type="EMBL" id="ARXX01000023">
    <property type="protein sequence ID" value="MBF5056478.1"/>
    <property type="molecule type" value="Genomic_DNA"/>
</dbReference>
<keyword evidence="7" id="KW-1185">Reference proteome</keyword>
<feature type="domain" description="HTH lysR-type" evidence="5">
    <location>
        <begin position="1"/>
        <end position="58"/>
    </location>
</feature>
<evidence type="ECO:0000256" key="1">
    <source>
        <dbReference type="ARBA" id="ARBA00009437"/>
    </source>
</evidence>
<evidence type="ECO:0000313" key="6">
    <source>
        <dbReference type="EMBL" id="MBF5056478.1"/>
    </source>
</evidence>
<comment type="caution">
    <text evidence="6">The sequence shown here is derived from an EMBL/GenBank/DDBJ whole genome shotgun (WGS) entry which is preliminary data.</text>
</comment>
<dbReference type="Proteomes" id="UP000662703">
    <property type="component" value="Unassembled WGS sequence"/>
</dbReference>
<dbReference type="PANTHER" id="PTHR30579">
    <property type="entry name" value="TRANSCRIPTIONAL REGULATOR"/>
    <property type="match status" value="1"/>
</dbReference>
<organism evidence="6 7">
    <name type="scientific">Alloalcanivorax profundimaris</name>
    <dbReference type="NCBI Taxonomy" id="2735259"/>
    <lineage>
        <taxon>Bacteria</taxon>
        <taxon>Pseudomonadati</taxon>
        <taxon>Pseudomonadota</taxon>
        <taxon>Gammaproteobacteria</taxon>
        <taxon>Oceanospirillales</taxon>
        <taxon>Alcanivoracaceae</taxon>
        <taxon>Alloalcanivorax</taxon>
    </lineage>
</organism>